<dbReference type="PANTHER" id="PTHR43201:SF30">
    <property type="entry name" value="AMP-DEPENDENT SYNTHETASE_LIGASE DOMAIN-CONTAINING PROTEIN"/>
    <property type="match status" value="1"/>
</dbReference>
<dbReference type="GO" id="GO:0006631">
    <property type="term" value="P:fatty acid metabolic process"/>
    <property type="evidence" value="ECO:0007669"/>
    <property type="project" value="TreeGrafter"/>
</dbReference>
<dbReference type="InterPro" id="IPR020845">
    <property type="entry name" value="AMP-binding_CS"/>
</dbReference>
<dbReference type="PANTHER" id="PTHR43201">
    <property type="entry name" value="ACYL-COA SYNTHETASE"/>
    <property type="match status" value="1"/>
</dbReference>
<dbReference type="OrthoDB" id="10253115at2759"/>
<dbReference type="PROSITE" id="PS00455">
    <property type="entry name" value="AMP_BINDING"/>
    <property type="match status" value="1"/>
</dbReference>
<dbReference type="Pfam" id="PF00501">
    <property type="entry name" value="AMP-binding"/>
    <property type="match status" value="1"/>
</dbReference>
<feature type="compositionally biased region" description="Low complexity" evidence="1">
    <location>
        <begin position="51"/>
        <end position="65"/>
    </location>
</feature>
<dbReference type="InterPro" id="IPR000873">
    <property type="entry name" value="AMP-dep_synth/lig_dom"/>
</dbReference>
<proteinExistence type="predicted"/>
<dbReference type="SUPFAM" id="SSF56801">
    <property type="entry name" value="Acetyl-CoA synthetase-like"/>
    <property type="match status" value="1"/>
</dbReference>
<name>A0A2A9P482_OPHUN</name>
<dbReference type="STRING" id="268505.A0A2A9P482"/>
<evidence type="ECO:0000259" key="2">
    <source>
        <dbReference type="Pfam" id="PF00501"/>
    </source>
</evidence>
<accession>A0A2A9P482</accession>
<evidence type="ECO:0000313" key="4">
    <source>
        <dbReference type="EMBL" id="PFH55791.1"/>
    </source>
</evidence>
<reference evidence="4 5" key="2">
    <citation type="journal article" date="2017" name="Sci. Rep.">
        <title>Ant-infecting Ophiocordyceps genomes reveal a high diversity of potential behavioral manipulation genes and a possible major role for enterotoxins.</title>
        <authorList>
            <person name="de Bekker C."/>
            <person name="Ohm R.A."/>
            <person name="Evans H.C."/>
            <person name="Brachmann A."/>
            <person name="Hughes D.P."/>
        </authorList>
    </citation>
    <scope>NUCLEOTIDE SEQUENCE [LARGE SCALE GENOMIC DNA]</scope>
    <source>
        <strain evidence="4 5">SC16a</strain>
    </source>
</reference>
<keyword evidence="5" id="KW-1185">Reference proteome</keyword>
<evidence type="ECO:0000259" key="3">
    <source>
        <dbReference type="Pfam" id="PF13193"/>
    </source>
</evidence>
<dbReference type="InterPro" id="IPR042099">
    <property type="entry name" value="ANL_N_sf"/>
</dbReference>
<dbReference type="InterPro" id="IPR025110">
    <property type="entry name" value="AMP-bd_C"/>
</dbReference>
<comment type="caution">
    <text evidence="4">The sequence shown here is derived from an EMBL/GenBank/DDBJ whole genome shotgun (WGS) entry which is preliminary data.</text>
</comment>
<organism evidence="4 5">
    <name type="scientific">Ophiocordyceps unilateralis</name>
    <name type="common">Zombie-ant fungus</name>
    <name type="synonym">Torrubia unilateralis</name>
    <dbReference type="NCBI Taxonomy" id="268505"/>
    <lineage>
        <taxon>Eukaryota</taxon>
        <taxon>Fungi</taxon>
        <taxon>Dikarya</taxon>
        <taxon>Ascomycota</taxon>
        <taxon>Pezizomycotina</taxon>
        <taxon>Sordariomycetes</taxon>
        <taxon>Hypocreomycetidae</taxon>
        <taxon>Hypocreales</taxon>
        <taxon>Ophiocordycipitaceae</taxon>
        <taxon>Ophiocordyceps</taxon>
    </lineage>
</organism>
<feature type="domain" description="AMP-dependent synthetase/ligase" evidence="2">
    <location>
        <begin position="73"/>
        <end position="475"/>
    </location>
</feature>
<dbReference type="InterPro" id="IPR045851">
    <property type="entry name" value="AMP-bd_C_sf"/>
</dbReference>
<dbReference type="Gene3D" id="3.40.50.12780">
    <property type="entry name" value="N-terminal domain of ligase-like"/>
    <property type="match status" value="1"/>
</dbReference>
<reference evidence="4 5" key="1">
    <citation type="journal article" date="2015" name="BMC Genomics">
        <title>Gene expression during zombie ant biting behavior reflects the complexity underlying fungal parasitic behavioral manipulation.</title>
        <authorList>
            <person name="de Bekker C."/>
            <person name="Ohm R.A."/>
            <person name="Loreto R.G."/>
            <person name="Sebastian A."/>
            <person name="Albert I."/>
            <person name="Merrow M."/>
            <person name="Brachmann A."/>
            <person name="Hughes D.P."/>
        </authorList>
    </citation>
    <scope>NUCLEOTIDE SEQUENCE [LARGE SCALE GENOMIC DNA]</scope>
    <source>
        <strain evidence="4 5">SC16a</strain>
    </source>
</reference>
<feature type="domain" description="AMP-binding enzyme C-terminal" evidence="3">
    <location>
        <begin position="535"/>
        <end position="610"/>
    </location>
</feature>
<evidence type="ECO:0000313" key="5">
    <source>
        <dbReference type="Proteomes" id="UP000037136"/>
    </source>
</evidence>
<evidence type="ECO:0000256" key="1">
    <source>
        <dbReference type="SAM" id="MobiDB-lite"/>
    </source>
</evidence>
<dbReference type="Pfam" id="PF13193">
    <property type="entry name" value="AMP-binding_C"/>
    <property type="match status" value="1"/>
</dbReference>
<feature type="region of interest" description="Disordered" evidence="1">
    <location>
        <begin position="51"/>
        <end position="73"/>
    </location>
</feature>
<sequence>MFRRAIIRRLLSTAGLSFRRGPSQPALLTRSIPDHFSEIVRQHGARPAIISRTASSPPTPTAANNNHHHHQGVRETTLTYSELDALSSVLARGLASQAGIQIGDRVGIALGNGVEFAALTYAVYKLGAVLVPLNPTLGLHQIRAALSLLRVKVLVVAAVVDLPFRPGRGRANDELLLRLRERKNGRTDGLERVFVVDNRQQHGLAVLGGESGLLDAGGGGGGGGDGFISPYTDLLSPPSSSSSTTTTTSLPSATELSPTSVINIQFTSGTTSAPKAAQLSHLSILNNGNLIADRMGLTATDRIVVPPPLFHCFGSVLGYMATATTGAAILFPSPAFDADASLRMAVEHRATGLHGVPTMFIAMLEALDSLKMTPPPGLTKGIASGSSVPESLVRRIHQRLGLQDLVICYGQTETGPVSCMTSPDDDPDKLLSSVGRPLPHTAVKIVDPTDRSVVVPVGDKGELAASGYLLMNGYYNDPLRTRDVLRQEPDADGEGASVWMYSGDEAVMCRDGYVSITGRIKDLIIRGGENINPLEIENCLRQLPAVRDVSVVGVPCPRLGEAVAAFVRTADDRLTADDVRDCVRARLSSHLVPKHVFFWPDEFPKTASGKVQKFKLREDALARLKKEA</sequence>
<protein>
    <submittedName>
        <fullName evidence="4">Uncharacterized protein</fullName>
    </submittedName>
</protein>
<dbReference type="AlphaFoldDB" id="A0A2A9P482"/>
<dbReference type="GO" id="GO:0031956">
    <property type="term" value="F:medium-chain fatty acid-CoA ligase activity"/>
    <property type="evidence" value="ECO:0007669"/>
    <property type="project" value="TreeGrafter"/>
</dbReference>
<dbReference type="Proteomes" id="UP000037136">
    <property type="component" value="Unassembled WGS sequence"/>
</dbReference>
<dbReference type="Gene3D" id="3.30.300.30">
    <property type="match status" value="1"/>
</dbReference>
<dbReference type="EMBL" id="LAZP02000763">
    <property type="protein sequence ID" value="PFH55791.1"/>
    <property type="molecule type" value="Genomic_DNA"/>
</dbReference>
<gene>
    <name evidence="4" type="ORF">XA68_17615</name>
</gene>